<keyword evidence="8 10" id="KW-0472">Membrane</keyword>
<dbReference type="OrthoDB" id="9986677at2759"/>
<protein>
    <submittedName>
        <fullName evidence="11">Oligopeptide transporter 5</fullName>
    </submittedName>
</protein>
<evidence type="ECO:0000256" key="7">
    <source>
        <dbReference type="ARBA" id="ARBA00022989"/>
    </source>
</evidence>
<evidence type="ECO:0000256" key="10">
    <source>
        <dbReference type="SAM" id="Phobius"/>
    </source>
</evidence>
<dbReference type="GO" id="GO:0015031">
    <property type="term" value="P:protein transport"/>
    <property type="evidence" value="ECO:0007669"/>
    <property type="project" value="UniProtKB-KW"/>
</dbReference>
<name>R9ANY8_WALI9</name>
<keyword evidence="3" id="KW-0813">Transport</keyword>
<feature type="transmembrane region" description="Helical" evidence="10">
    <location>
        <begin position="176"/>
        <end position="201"/>
    </location>
</feature>
<comment type="subcellular location">
    <subcellularLocation>
        <location evidence="1">Membrane</location>
        <topology evidence="1">Multi-pass membrane protein</topology>
    </subcellularLocation>
</comment>
<dbReference type="AlphaFoldDB" id="R9ANY8"/>
<evidence type="ECO:0000256" key="5">
    <source>
        <dbReference type="ARBA" id="ARBA00022856"/>
    </source>
</evidence>
<keyword evidence="4 10" id="KW-0812">Transmembrane</keyword>
<dbReference type="OMA" id="QPWWAAL"/>
<dbReference type="GO" id="GO:0016020">
    <property type="term" value="C:membrane"/>
    <property type="evidence" value="ECO:0007669"/>
    <property type="project" value="UniProtKB-SubCell"/>
</dbReference>
<evidence type="ECO:0000256" key="3">
    <source>
        <dbReference type="ARBA" id="ARBA00022448"/>
    </source>
</evidence>
<comment type="similarity">
    <text evidence="2">Belongs to the oligopeptide OPT transporter family.</text>
</comment>
<feature type="transmembrane region" description="Helical" evidence="10">
    <location>
        <begin position="310"/>
        <end position="331"/>
    </location>
</feature>
<accession>R9ANY8</accession>
<evidence type="ECO:0000256" key="2">
    <source>
        <dbReference type="ARBA" id="ARBA00008807"/>
    </source>
</evidence>
<evidence type="ECO:0000256" key="8">
    <source>
        <dbReference type="ARBA" id="ARBA00023136"/>
    </source>
</evidence>
<dbReference type="HOGENOM" id="CLU_004965_1_1_1"/>
<organism evidence="11 12">
    <name type="scientific">Wallemia ichthyophaga (strain EXF-994 / CBS 113033)</name>
    <dbReference type="NCBI Taxonomy" id="1299270"/>
    <lineage>
        <taxon>Eukaryota</taxon>
        <taxon>Fungi</taxon>
        <taxon>Dikarya</taxon>
        <taxon>Basidiomycota</taxon>
        <taxon>Wallemiomycotina</taxon>
        <taxon>Wallemiomycetes</taxon>
        <taxon>Wallemiales</taxon>
        <taxon>Wallemiaceae</taxon>
        <taxon>Wallemia</taxon>
    </lineage>
</organism>
<dbReference type="GeneID" id="20374974"/>
<evidence type="ECO:0000313" key="11">
    <source>
        <dbReference type="EMBL" id="EOR03944.1"/>
    </source>
</evidence>
<feature type="transmembrane region" description="Helical" evidence="10">
    <location>
        <begin position="616"/>
        <end position="634"/>
    </location>
</feature>
<feature type="transmembrane region" description="Helical" evidence="10">
    <location>
        <begin position="76"/>
        <end position="96"/>
    </location>
</feature>
<keyword evidence="6" id="KW-0653">Protein transport</keyword>
<gene>
    <name evidence="11" type="ORF">J056_002022</name>
</gene>
<evidence type="ECO:0000256" key="6">
    <source>
        <dbReference type="ARBA" id="ARBA00022927"/>
    </source>
</evidence>
<evidence type="ECO:0000256" key="9">
    <source>
        <dbReference type="SAM" id="MobiDB-lite"/>
    </source>
</evidence>
<evidence type="ECO:0000313" key="12">
    <source>
        <dbReference type="Proteomes" id="UP000014064"/>
    </source>
</evidence>
<dbReference type="InterPro" id="IPR004813">
    <property type="entry name" value="OPT"/>
</dbReference>
<sequence>MRYDRLANDSESDNEGDDRGNDFDHFELEPLAGSERVQLPKDGQRARSRHSSIIDAVTAIVPESDDPSLPTLTIRVIVIGSVFVSLGAAFSQLFYFKDNAPQWNPFIVLLSSYPVGKLMEKSMPHRRFLGINLNPGTFNIKEHCLISILATSGGTAAYASDVLAICTLYFKVDFPTWVAVALILTSQFIGYSFAGLGYNILVKPLNMVYPANLPTISVLTTLHETNQLKRSKVDKKLKFFIVSFVAVILYQLLPSLFAPTLTSIAFLCYFSNNWVMRTLGSGYQGFGMLDFSLDWSALSSLGPLYTPPDALFNMCAGLVGMVWIVGPLIYFTDFWNALSFDLPMSTGLFTKNHQAFDVQGVLTPDLKLDLNSWDQQKPLLLTPYFSVFYLCSFATFTATIVHVILWYSGDIKASLLSARKEKTSQEEVAQSVPKSYYISTFVITFVVAAIACAQPIIQLPFWALSLSVLMAAVCLIPLGIIRAVSGQSIGLNVLSELVIGYIMPGKPVANAVFKTFAYNSLSQSLDLIEDSKLGMMIHCPQKDVFICQYIGTAIGAIVNFVVLQNVIDTKRPYLDGTLVDPTGQYTGRSPRIMFSASVIWGLVGPARFFVGKYKVLLISGFILGLILPILTWAVHKRYPRLGFKHISFPLILFGANLVPQMPANVIVSLLIVGYISQYVVRRKYPTWYANNFILSAALDAGTSISAFFAYLALPWILVIVPIWFLNPSGDAEHCR</sequence>
<feature type="transmembrane region" description="Helical" evidence="10">
    <location>
        <begin position="387"/>
        <end position="407"/>
    </location>
</feature>
<feature type="transmembrane region" description="Helical" evidence="10">
    <location>
        <begin position="592"/>
        <end position="610"/>
    </location>
</feature>
<dbReference type="PANTHER" id="PTHR22601">
    <property type="entry name" value="ISP4 LIKE PROTEIN"/>
    <property type="match status" value="1"/>
</dbReference>
<dbReference type="GO" id="GO:0035673">
    <property type="term" value="F:oligopeptide transmembrane transporter activity"/>
    <property type="evidence" value="ECO:0007669"/>
    <property type="project" value="InterPro"/>
</dbReference>
<feature type="transmembrane region" description="Helical" evidence="10">
    <location>
        <begin position="436"/>
        <end position="456"/>
    </location>
</feature>
<dbReference type="RefSeq" id="XP_009266161.1">
    <property type="nucleotide sequence ID" value="XM_009267886.1"/>
</dbReference>
<reference evidence="12" key="1">
    <citation type="journal article" date="2013" name="BMC Genomics">
        <title>Genome and transcriptome sequencing of the halophilic fungus Wallemia ichthyophaga: haloadaptations present and absent.</title>
        <authorList>
            <person name="Zajc J."/>
            <person name="Liu Y."/>
            <person name="Dai W."/>
            <person name="Yang Z."/>
            <person name="Hu J."/>
            <person name="Gostincar C."/>
            <person name="Gunde-Cimerman N."/>
        </authorList>
    </citation>
    <scope>NUCLEOTIDE SEQUENCE [LARGE SCALE GENOMIC DNA]</scope>
    <source>
        <strain evidence="12">EXF-994 / CBS 113033</strain>
    </source>
</reference>
<dbReference type="NCBIfam" id="TIGR00728">
    <property type="entry name" value="OPT_sfam"/>
    <property type="match status" value="1"/>
</dbReference>
<keyword evidence="7 10" id="KW-1133">Transmembrane helix</keyword>
<evidence type="ECO:0000256" key="1">
    <source>
        <dbReference type="ARBA" id="ARBA00004141"/>
    </source>
</evidence>
<keyword evidence="12" id="KW-1185">Reference proteome</keyword>
<dbReference type="eggNOG" id="KOG2262">
    <property type="taxonomic scope" value="Eukaryota"/>
</dbReference>
<dbReference type="Proteomes" id="UP000014064">
    <property type="component" value="Unassembled WGS sequence"/>
</dbReference>
<proteinExistence type="inferred from homology"/>
<dbReference type="Pfam" id="PF03169">
    <property type="entry name" value="OPT"/>
    <property type="match status" value="1"/>
</dbReference>
<dbReference type="KEGG" id="wic:J056_002022"/>
<feature type="transmembrane region" description="Helical" evidence="10">
    <location>
        <begin position="704"/>
        <end position="725"/>
    </location>
</feature>
<dbReference type="EMBL" id="KE007225">
    <property type="protein sequence ID" value="EOR03944.1"/>
    <property type="molecule type" value="Genomic_DNA"/>
</dbReference>
<feature type="region of interest" description="Disordered" evidence="9">
    <location>
        <begin position="1"/>
        <end position="25"/>
    </location>
</feature>
<keyword evidence="5" id="KW-0571">Peptide transport</keyword>
<feature type="transmembrane region" description="Helical" evidence="10">
    <location>
        <begin position="462"/>
        <end position="481"/>
    </location>
</feature>
<dbReference type="InterPro" id="IPR004648">
    <property type="entry name" value="Oligpept_transpt"/>
</dbReference>
<feature type="transmembrane region" description="Helical" evidence="10">
    <location>
        <begin position="646"/>
        <end position="675"/>
    </location>
</feature>
<feature type="transmembrane region" description="Helical" evidence="10">
    <location>
        <begin position="281"/>
        <end position="298"/>
    </location>
</feature>
<evidence type="ECO:0000256" key="4">
    <source>
        <dbReference type="ARBA" id="ARBA00022692"/>
    </source>
</evidence>
<feature type="transmembrane region" description="Helical" evidence="10">
    <location>
        <begin position="239"/>
        <end position="261"/>
    </location>
</feature>